<organism evidence="1 2">
    <name type="scientific">Faucicola atlantae</name>
    <dbReference type="NCBI Taxonomy" id="34059"/>
    <lineage>
        <taxon>Bacteria</taxon>
        <taxon>Pseudomonadati</taxon>
        <taxon>Pseudomonadota</taxon>
        <taxon>Gammaproteobacteria</taxon>
        <taxon>Moraxellales</taxon>
        <taxon>Moraxellaceae</taxon>
        <taxon>Faucicola</taxon>
    </lineage>
</organism>
<keyword evidence="2" id="KW-1185">Reference proteome</keyword>
<accession>A0A1B8QBU6</accession>
<dbReference type="EMBL" id="LZNA01000052">
    <property type="protein sequence ID" value="OBX77152.1"/>
    <property type="molecule type" value="Genomic_DNA"/>
</dbReference>
<reference evidence="1 2" key="1">
    <citation type="submission" date="2016-06" db="EMBL/GenBank/DDBJ databases">
        <title>Draft genome of Moraxella atlantae CCUG 59586.</title>
        <authorList>
            <person name="Salva-Serra F."/>
            <person name="Engstrom-Jakobsson H."/>
            <person name="Thorell K."/>
            <person name="Gonzales-Siles L."/>
            <person name="Karlsson R."/>
            <person name="Boulund F."/>
            <person name="Engstrand L."/>
            <person name="Kristiansson E."/>
            <person name="Moore E."/>
        </authorList>
    </citation>
    <scope>NUCLEOTIDE SEQUENCE [LARGE SCALE GENOMIC DNA]</scope>
    <source>
        <strain evidence="1 2">CCUG 59586</strain>
    </source>
</reference>
<protein>
    <submittedName>
        <fullName evidence="1">Uncharacterized protein</fullName>
    </submittedName>
</protein>
<dbReference type="AlphaFoldDB" id="A0A1B8QBU6"/>
<evidence type="ECO:0000313" key="1">
    <source>
        <dbReference type="EMBL" id="OBX77152.1"/>
    </source>
</evidence>
<dbReference type="Proteomes" id="UP000092616">
    <property type="component" value="Unassembled WGS sequence"/>
</dbReference>
<proteinExistence type="predicted"/>
<gene>
    <name evidence="1" type="ORF">A9306_09795</name>
</gene>
<evidence type="ECO:0000313" key="2">
    <source>
        <dbReference type="Proteomes" id="UP000092616"/>
    </source>
</evidence>
<comment type="caution">
    <text evidence="1">The sequence shown here is derived from an EMBL/GenBank/DDBJ whole genome shotgun (WGS) entry which is preliminary data.</text>
</comment>
<name>A0A1B8QBU6_9GAMM</name>
<sequence>MVINGGSANKYLRGIPSESELSTMGLKLEYNGPLKPEYQNLQFKDSNGTLLRKDNMKTIIFKKVK</sequence>